<dbReference type="Gene3D" id="3.30.450.20">
    <property type="entry name" value="PAS domain"/>
    <property type="match status" value="1"/>
</dbReference>
<keyword evidence="12" id="KW-0902">Two-component regulatory system</keyword>
<dbReference type="InterPro" id="IPR000014">
    <property type="entry name" value="PAS"/>
</dbReference>
<dbReference type="AlphaFoldDB" id="A0A430JED6"/>
<dbReference type="CDD" id="cd06225">
    <property type="entry name" value="HAMP"/>
    <property type="match status" value="1"/>
</dbReference>
<dbReference type="InterPro" id="IPR035965">
    <property type="entry name" value="PAS-like_dom_sf"/>
</dbReference>
<evidence type="ECO:0000256" key="5">
    <source>
        <dbReference type="ARBA" id="ARBA00022553"/>
    </source>
</evidence>
<dbReference type="SUPFAM" id="SSF55874">
    <property type="entry name" value="ATPase domain of HSP90 chaperone/DNA topoisomerase II/histidine kinase"/>
    <property type="match status" value="1"/>
</dbReference>
<evidence type="ECO:0000256" key="8">
    <source>
        <dbReference type="ARBA" id="ARBA00022741"/>
    </source>
</evidence>
<dbReference type="Gene3D" id="1.10.287.130">
    <property type="match status" value="1"/>
</dbReference>
<dbReference type="OrthoDB" id="9813151at2"/>
<keyword evidence="5" id="KW-0597">Phosphoprotein</keyword>
<dbReference type="SUPFAM" id="SSF47384">
    <property type="entry name" value="Homodimeric domain of signal transducing histidine kinase"/>
    <property type="match status" value="1"/>
</dbReference>
<keyword evidence="20" id="KW-1185">Reference proteome</keyword>
<dbReference type="Gene3D" id="6.10.340.10">
    <property type="match status" value="1"/>
</dbReference>
<evidence type="ECO:0000256" key="15">
    <source>
        <dbReference type="SAM" id="Phobius"/>
    </source>
</evidence>
<evidence type="ECO:0000256" key="12">
    <source>
        <dbReference type="ARBA" id="ARBA00023012"/>
    </source>
</evidence>
<evidence type="ECO:0000259" key="17">
    <source>
        <dbReference type="PROSITE" id="PS50112"/>
    </source>
</evidence>
<dbReference type="Pfam" id="PF00512">
    <property type="entry name" value="HisKA"/>
    <property type="match status" value="1"/>
</dbReference>
<dbReference type="CDD" id="cd00130">
    <property type="entry name" value="PAS"/>
    <property type="match status" value="1"/>
</dbReference>
<keyword evidence="8" id="KW-0547">Nucleotide-binding</keyword>
<accession>A0A430JED6</accession>
<organism evidence="19 20">
    <name type="scientific">Paenibacillus whitsoniae</name>
    <dbReference type="NCBI Taxonomy" id="2496558"/>
    <lineage>
        <taxon>Bacteria</taxon>
        <taxon>Bacillati</taxon>
        <taxon>Bacillota</taxon>
        <taxon>Bacilli</taxon>
        <taxon>Bacillales</taxon>
        <taxon>Paenibacillaceae</taxon>
        <taxon>Paenibacillus</taxon>
    </lineage>
</organism>
<keyword evidence="14" id="KW-0175">Coiled coil</keyword>
<dbReference type="GO" id="GO:0016036">
    <property type="term" value="P:cellular response to phosphate starvation"/>
    <property type="evidence" value="ECO:0007669"/>
    <property type="project" value="TreeGrafter"/>
</dbReference>
<dbReference type="FunFam" id="1.10.287.130:FF:000001">
    <property type="entry name" value="Two-component sensor histidine kinase"/>
    <property type="match status" value="1"/>
</dbReference>
<dbReference type="Pfam" id="PF00989">
    <property type="entry name" value="PAS"/>
    <property type="match status" value="1"/>
</dbReference>
<keyword evidence="6" id="KW-0808">Transferase</keyword>
<feature type="domain" description="HAMP" evidence="18">
    <location>
        <begin position="193"/>
        <end position="245"/>
    </location>
</feature>
<evidence type="ECO:0000313" key="19">
    <source>
        <dbReference type="EMBL" id="RTE09402.1"/>
    </source>
</evidence>
<dbReference type="PROSITE" id="PS50885">
    <property type="entry name" value="HAMP"/>
    <property type="match status" value="1"/>
</dbReference>
<comment type="caution">
    <text evidence="19">The sequence shown here is derived from an EMBL/GenBank/DDBJ whole genome shotgun (WGS) entry which is preliminary data.</text>
</comment>
<dbReference type="SUPFAM" id="SSF103190">
    <property type="entry name" value="Sensory domain-like"/>
    <property type="match status" value="1"/>
</dbReference>
<dbReference type="Gene3D" id="3.30.565.10">
    <property type="entry name" value="Histidine kinase-like ATPase, C-terminal domain"/>
    <property type="match status" value="1"/>
</dbReference>
<dbReference type="InterPro" id="IPR050351">
    <property type="entry name" value="BphY/WalK/GraS-like"/>
</dbReference>
<dbReference type="FunFam" id="3.30.565.10:FF:000006">
    <property type="entry name" value="Sensor histidine kinase WalK"/>
    <property type="match status" value="1"/>
</dbReference>
<evidence type="ECO:0000256" key="1">
    <source>
        <dbReference type="ARBA" id="ARBA00000085"/>
    </source>
</evidence>
<dbReference type="EMBL" id="RXHU01000034">
    <property type="protein sequence ID" value="RTE09402.1"/>
    <property type="molecule type" value="Genomic_DNA"/>
</dbReference>
<evidence type="ECO:0000259" key="18">
    <source>
        <dbReference type="PROSITE" id="PS50885"/>
    </source>
</evidence>
<feature type="coiled-coil region" evidence="14">
    <location>
        <begin position="233"/>
        <end position="260"/>
    </location>
</feature>
<dbReference type="SUPFAM" id="SSF55785">
    <property type="entry name" value="PYP-like sensor domain (PAS domain)"/>
    <property type="match status" value="1"/>
</dbReference>
<dbReference type="PROSITE" id="PS50112">
    <property type="entry name" value="PAS"/>
    <property type="match status" value="1"/>
</dbReference>
<dbReference type="PRINTS" id="PR00344">
    <property type="entry name" value="BCTRLSENSOR"/>
</dbReference>
<feature type="domain" description="PAS" evidence="17">
    <location>
        <begin position="250"/>
        <end position="295"/>
    </location>
</feature>
<keyword evidence="4" id="KW-1003">Cell membrane</keyword>
<keyword evidence="11 15" id="KW-1133">Transmembrane helix</keyword>
<dbReference type="InterPro" id="IPR031967">
    <property type="entry name" value="PhoR_single_Cache-like_dom"/>
</dbReference>
<dbReference type="InterPro" id="IPR003594">
    <property type="entry name" value="HATPase_dom"/>
</dbReference>
<evidence type="ECO:0000256" key="14">
    <source>
        <dbReference type="SAM" id="Coils"/>
    </source>
</evidence>
<dbReference type="SMART" id="SM00304">
    <property type="entry name" value="HAMP"/>
    <property type="match status" value="1"/>
</dbReference>
<dbReference type="RefSeq" id="WP_126141764.1">
    <property type="nucleotide sequence ID" value="NZ_RXHU01000034.1"/>
</dbReference>
<feature type="transmembrane region" description="Helical" evidence="15">
    <location>
        <begin position="169"/>
        <end position="192"/>
    </location>
</feature>
<keyword evidence="7 15" id="KW-0812">Transmembrane</keyword>
<dbReference type="SMART" id="SM00387">
    <property type="entry name" value="HATPase_c"/>
    <property type="match status" value="1"/>
</dbReference>
<keyword evidence="10" id="KW-0067">ATP-binding</keyword>
<dbReference type="PANTHER" id="PTHR45453:SF1">
    <property type="entry name" value="PHOSPHATE REGULON SENSOR PROTEIN PHOR"/>
    <property type="match status" value="1"/>
</dbReference>
<dbReference type="GO" id="GO:0000155">
    <property type="term" value="F:phosphorelay sensor kinase activity"/>
    <property type="evidence" value="ECO:0007669"/>
    <property type="project" value="InterPro"/>
</dbReference>
<feature type="domain" description="Histidine kinase" evidence="16">
    <location>
        <begin position="374"/>
        <end position="598"/>
    </location>
</feature>
<evidence type="ECO:0000256" key="2">
    <source>
        <dbReference type="ARBA" id="ARBA00004651"/>
    </source>
</evidence>
<reference evidence="19 20" key="1">
    <citation type="submission" date="2018-12" db="EMBL/GenBank/DDBJ databases">
        <title>Bacillus ochoae sp. nov., Paenibacillus whitsoniae sp. nov., Paenibacillus spiritus sp. nov. Isolated from the Mars Exploration Rover during spacecraft assembly.</title>
        <authorList>
            <person name="Seuylemezian A."/>
            <person name="Vaishampayan P."/>
        </authorList>
    </citation>
    <scope>NUCLEOTIDE SEQUENCE [LARGE SCALE GENOMIC DNA]</scope>
    <source>
        <strain evidence="19 20">MER 54</strain>
    </source>
</reference>
<evidence type="ECO:0000256" key="4">
    <source>
        <dbReference type="ARBA" id="ARBA00022475"/>
    </source>
</evidence>
<dbReference type="PROSITE" id="PS50109">
    <property type="entry name" value="HIS_KIN"/>
    <property type="match status" value="1"/>
</dbReference>
<evidence type="ECO:0000256" key="7">
    <source>
        <dbReference type="ARBA" id="ARBA00022692"/>
    </source>
</evidence>
<evidence type="ECO:0000259" key="16">
    <source>
        <dbReference type="PROSITE" id="PS50109"/>
    </source>
</evidence>
<protein>
    <recommendedName>
        <fullName evidence="3">histidine kinase</fullName>
        <ecNumber evidence="3">2.7.13.3</ecNumber>
    </recommendedName>
</protein>
<dbReference type="NCBIfam" id="NF046044">
    <property type="entry name" value="PnpS"/>
    <property type="match status" value="1"/>
</dbReference>
<evidence type="ECO:0000256" key="11">
    <source>
        <dbReference type="ARBA" id="ARBA00022989"/>
    </source>
</evidence>
<dbReference type="InterPro" id="IPR036890">
    <property type="entry name" value="HATPase_C_sf"/>
</dbReference>
<keyword evidence="13 15" id="KW-0472">Membrane</keyword>
<dbReference type="NCBIfam" id="TIGR00229">
    <property type="entry name" value="sensory_box"/>
    <property type="match status" value="1"/>
</dbReference>
<dbReference type="Pfam" id="PF16736">
    <property type="entry name" value="sCache_like"/>
    <property type="match status" value="1"/>
</dbReference>
<evidence type="ECO:0000256" key="9">
    <source>
        <dbReference type="ARBA" id="ARBA00022777"/>
    </source>
</evidence>
<comment type="subcellular location">
    <subcellularLocation>
        <location evidence="2">Cell membrane</location>
        <topology evidence="2">Multi-pass membrane protein</topology>
    </subcellularLocation>
</comment>
<dbReference type="CDD" id="cd18773">
    <property type="entry name" value="PDC1_HK_sensor"/>
    <property type="match status" value="1"/>
</dbReference>
<dbReference type="GO" id="GO:0006355">
    <property type="term" value="P:regulation of DNA-templated transcription"/>
    <property type="evidence" value="ECO:0007669"/>
    <property type="project" value="InterPro"/>
</dbReference>
<evidence type="ECO:0000313" key="20">
    <source>
        <dbReference type="Proteomes" id="UP000276128"/>
    </source>
</evidence>
<evidence type="ECO:0000256" key="3">
    <source>
        <dbReference type="ARBA" id="ARBA00012438"/>
    </source>
</evidence>
<keyword evidence="9" id="KW-0418">Kinase</keyword>
<dbReference type="Pfam" id="PF02518">
    <property type="entry name" value="HATPase_c"/>
    <property type="match status" value="1"/>
</dbReference>
<sequence length="598" mass="67921">MTKFRAKLTLILIVLIGCSMLVAGIFMAKVLENSHTESLKQNMERELQVIAATNVWDRTGTEEELVSYYSSQAIRLKQATNERVTFVRADGKVLGDSDENPTHMDNHFTRPEIAAARSEGVGYMTRFSDTLHVNMLYAAIPIKDKNQQILGYLRISMSLAQVEETIRSVWLFLIGGLALLFLIAGIVSYRIARGITRPIERMTKVAQQITNMNYASRVPAYSNDEVGQLGQAINRMSESLQAQMARIQENERRLNGVMENMMSGIMMIDRDERITLMNPSAETILGFSSQELLGKRYNEAKQQYEFAQLIQECIELQDTIRDEMIFYYPEERILDIHLSPIAHEDEEWSGVLIVIHDITAVRRLERMRSEFVANVSHELKTPIAAVKGFAETLLAGALNDKETAVSFLQIILDESERLNRLIGDILELSKIESKRIPMNFSPIYLPEFLEKSLSVLRKEAEKKHIELSMQVDDDIYIEADEDRLRQIMINLLSNGIAYTQEGGKVRVRVEPLDANADGDYERLRLIVSDTGMGIPKKDLPRIFERFYRVDKARSRSSGGTGLGLSIVKHLVELHKGTIRVHSEVGIGTRFTIELPVIH</sequence>
<dbReference type="SUPFAM" id="SSF158472">
    <property type="entry name" value="HAMP domain-like"/>
    <property type="match status" value="1"/>
</dbReference>
<dbReference type="PANTHER" id="PTHR45453">
    <property type="entry name" value="PHOSPHATE REGULON SENSOR PROTEIN PHOR"/>
    <property type="match status" value="1"/>
</dbReference>
<dbReference type="InterPro" id="IPR004358">
    <property type="entry name" value="Sig_transdc_His_kin-like_C"/>
</dbReference>
<dbReference type="InterPro" id="IPR003660">
    <property type="entry name" value="HAMP_dom"/>
</dbReference>
<dbReference type="EC" id="2.7.13.3" evidence="3"/>
<dbReference type="Pfam" id="PF00672">
    <property type="entry name" value="HAMP"/>
    <property type="match status" value="1"/>
</dbReference>
<evidence type="ECO:0000256" key="13">
    <source>
        <dbReference type="ARBA" id="ARBA00023136"/>
    </source>
</evidence>
<comment type="catalytic activity">
    <reaction evidence="1">
        <text>ATP + protein L-histidine = ADP + protein N-phospho-L-histidine.</text>
        <dbReference type="EC" id="2.7.13.3"/>
    </reaction>
</comment>
<gene>
    <name evidence="19" type="ORF">EJQ19_12670</name>
</gene>
<dbReference type="SMART" id="SM00388">
    <property type="entry name" value="HisKA"/>
    <property type="match status" value="1"/>
</dbReference>
<evidence type="ECO:0000256" key="6">
    <source>
        <dbReference type="ARBA" id="ARBA00022679"/>
    </source>
</evidence>
<dbReference type="SMART" id="SM00091">
    <property type="entry name" value="PAS"/>
    <property type="match status" value="1"/>
</dbReference>
<dbReference type="InterPro" id="IPR005467">
    <property type="entry name" value="His_kinase_dom"/>
</dbReference>
<dbReference type="InterPro" id="IPR029151">
    <property type="entry name" value="Sensor-like_sf"/>
</dbReference>
<dbReference type="InterPro" id="IPR036097">
    <property type="entry name" value="HisK_dim/P_sf"/>
</dbReference>
<dbReference type="GO" id="GO:0005886">
    <property type="term" value="C:plasma membrane"/>
    <property type="evidence" value="ECO:0007669"/>
    <property type="project" value="UniProtKB-SubCell"/>
</dbReference>
<evidence type="ECO:0000256" key="10">
    <source>
        <dbReference type="ARBA" id="ARBA00022840"/>
    </source>
</evidence>
<dbReference type="CDD" id="cd00082">
    <property type="entry name" value="HisKA"/>
    <property type="match status" value="1"/>
</dbReference>
<dbReference type="CDD" id="cd16922">
    <property type="entry name" value="HATPase_EvgS-ArcB-TorS-like"/>
    <property type="match status" value="1"/>
</dbReference>
<dbReference type="Proteomes" id="UP000276128">
    <property type="component" value="Unassembled WGS sequence"/>
</dbReference>
<dbReference type="InterPro" id="IPR013767">
    <property type="entry name" value="PAS_fold"/>
</dbReference>
<dbReference type="PROSITE" id="PS51257">
    <property type="entry name" value="PROKAR_LIPOPROTEIN"/>
    <property type="match status" value="1"/>
</dbReference>
<name>A0A430JED6_9BACL</name>
<dbReference type="GO" id="GO:0005524">
    <property type="term" value="F:ATP binding"/>
    <property type="evidence" value="ECO:0007669"/>
    <property type="project" value="UniProtKB-KW"/>
</dbReference>
<proteinExistence type="predicted"/>
<dbReference type="GO" id="GO:0004721">
    <property type="term" value="F:phosphoprotein phosphatase activity"/>
    <property type="evidence" value="ECO:0007669"/>
    <property type="project" value="TreeGrafter"/>
</dbReference>
<dbReference type="InterPro" id="IPR003661">
    <property type="entry name" value="HisK_dim/P_dom"/>
</dbReference>